<dbReference type="AlphaFoldDB" id="A0A4R1K7X0"/>
<dbReference type="InterPro" id="IPR051257">
    <property type="entry name" value="Diverse_CBS-Domain"/>
</dbReference>
<reference evidence="4 5" key="1">
    <citation type="submission" date="2019-03" db="EMBL/GenBank/DDBJ databases">
        <title>Genomic Encyclopedia of Type Strains, Phase IV (KMG-IV): sequencing the most valuable type-strain genomes for metagenomic binning, comparative biology and taxonomic classification.</title>
        <authorList>
            <person name="Goeker M."/>
        </authorList>
    </citation>
    <scope>NUCLEOTIDE SEQUENCE [LARGE SCALE GENOMIC DNA]</scope>
    <source>
        <strain evidence="4 5">DSM 24984</strain>
    </source>
</reference>
<accession>A0A4R1K7X0</accession>
<dbReference type="InterPro" id="IPR000644">
    <property type="entry name" value="CBS_dom"/>
</dbReference>
<organism evidence="4 5">
    <name type="scientific">Seleniivibrio woodruffii</name>
    <dbReference type="NCBI Taxonomy" id="1078050"/>
    <lineage>
        <taxon>Bacteria</taxon>
        <taxon>Pseudomonadati</taxon>
        <taxon>Deferribacterota</taxon>
        <taxon>Deferribacteres</taxon>
        <taxon>Deferribacterales</taxon>
        <taxon>Geovibrionaceae</taxon>
        <taxon>Seleniivibrio</taxon>
    </lineage>
</organism>
<dbReference type="PANTHER" id="PTHR43080">
    <property type="entry name" value="CBS DOMAIN-CONTAINING PROTEIN CBSX3, MITOCHONDRIAL"/>
    <property type="match status" value="1"/>
</dbReference>
<dbReference type="InterPro" id="IPR046342">
    <property type="entry name" value="CBS_dom_sf"/>
</dbReference>
<evidence type="ECO:0000256" key="1">
    <source>
        <dbReference type="ARBA" id="ARBA00023122"/>
    </source>
</evidence>
<dbReference type="SMART" id="SM00116">
    <property type="entry name" value="CBS"/>
    <property type="match status" value="2"/>
</dbReference>
<dbReference type="PROSITE" id="PS51371">
    <property type="entry name" value="CBS"/>
    <property type="match status" value="2"/>
</dbReference>
<evidence type="ECO:0000313" key="4">
    <source>
        <dbReference type="EMBL" id="TCK59903.1"/>
    </source>
</evidence>
<protein>
    <submittedName>
        <fullName evidence="4">CBS domain protein</fullName>
    </submittedName>
</protein>
<dbReference type="RefSeq" id="WP_207891268.1">
    <property type="nucleotide sequence ID" value="NZ_JBLJBI010000118.1"/>
</dbReference>
<dbReference type="CDD" id="cd04586">
    <property type="entry name" value="CBS_pair_BON_assoc"/>
    <property type="match status" value="1"/>
</dbReference>
<feature type="domain" description="CBS" evidence="3">
    <location>
        <begin position="62"/>
        <end position="119"/>
    </location>
</feature>
<dbReference type="Pfam" id="PF00571">
    <property type="entry name" value="CBS"/>
    <property type="match status" value="2"/>
</dbReference>
<evidence type="ECO:0000259" key="3">
    <source>
        <dbReference type="PROSITE" id="PS51371"/>
    </source>
</evidence>
<sequence length="205" mass="22102">MLSDKSKKFTLIEISDEDVFEAMRSIQGYIDITPADFREVYKAAYGLAKMRFMQTLTAADIMTEGVHVLGENTSLYEAALFLAEKGITGAPVTDAQGKLSGVISEKDFMSCMGAEKRDSFMLIVARQLRDGKNLAENLNGRTVGDIMTAPAITISADTPVSRISSIMGEKNINRLPVLDSSGSLAGIVTRSDLISSFNMLGDGDA</sequence>
<feature type="domain" description="CBS" evidence="3">
    <location>
        <begin position="147"/>
        <end position="205"/>
    </location>
</feature>
<dbReference type="PANTHER" id="PTHR43080:SF2">
    <property type="entry name" value="CBS DOMAIN-CONTAINING PROTEIN"/>
    <property type="match status" value="1"/>
</dbReference>
<gene>
    <name evidence="4" type="ORF">C8D98_2070</name>
</gene>
<keyword evidence="1 2" id="KW-0129">CBS domain</keyword>
<dbReference type="EMBL" id="SMGG01000005">
    <property type="protein sequence ID" value="TCK59903.1"/>
    <property type="molecule type" value="Genomic_DNA"/>
</dbReference>
<name>A0A4R1K7X0_9BACT</name>
<dbReference type="Gene3D" id="3.10.580.10">
    <property type="entry name" value="CBS-domain"/>
    <property type="match status" value="1"/>
</dbReference>
<proteinExistence type="predicted"/>
<keyword evidence="5" id="KW-1185">Reference proteome</keyword>
<dbReference type="SUPFAM" id="SSF54631">
    <property type="entry name" value="CBS-domain pair"/>
    <property type="match status" value="1"/>
</dbReference>
<dbReference type="Proteomes" id="UP000294614">
    <property type="component" value="Unassembled WGS sequence"/>
</dbReference>
<comment type="caution">
    <text evidence="4">The sequence shown here is derived from an EMBL/GenBank/DDBJ whole genome shotgun (WGS) entry which is preliminary data.</text>
</comment>
<evidence type="ECO:0000313" key="5">
    <source>
        <dbReference type="Proteomes" id="UP000294614"/>
    </source>
</evidence>
<evidence type="ECO:0000256" key="2">
    <source>
        <dbReference type="PROSITE-ProRule" id="PRU00703"/>
    </source>
</evidence>